<organism evidence="12 13">
    <name type="scientific">Salix udensis</name>
    <dbReference type="NCBI Taxonomy" id="889485"/>
    <lineage>
        <taxon>Eukaryota</taxon>
        <taxon>Viridiplantae</taxon>
        <taxon>Streptophyta</taxon>
        <taxon>Embryophyta</taxon>
        <taxon>Tracheophyta</taxon>
        <taxon>Spermatophyta</taxon>
        <taxon>Magnoliopsida</taxon>
        <taxon>eudicotyledons</taxon>
        <taxon>Gunneridae</taxon>
        <taxon>Pentapetalae</taxon>
        <taxon>rosids</taxon>
        <taxon>fabids</taxon>
        <taxon>Malpighiales</taxon>
        <taxon>Salicaceae</taxon>
        <taxon>Saliceae</taxon>
        <taxon>Salix</taxon>
    </lineage>
</organism>
<dbReference type="GO" id="GO:0016020">
    <property type="term" value="C:membrane"/>
    <property type="evidence" value="ECO:0007669"/>
    <property type="project" value="UniProtKB-SubCell"/>
</dbReference>
<dbReference type="Proteomes" id="UP001162972">
    <property type="component" value="Chromosome 6"/>
</dbReference>
<evidence type="ECO:0000256" key="3">
    <source>
        <dbReference type="ARBA" id="ARBA00022729"/>
    </source>
</evidence>
<reference evidence="12 13" key="1">
    <citation type="journal article" date="2023" name="Int. J. Mol. Sci.">
        <title>De Novo Assembly and Annotation of 11 Diverse Shrub Willow (Salix) Genomes Reveals Novel Gene Organization in Sex-Linked Regions.</title>
        <authorList>
            <person name="Hyden B."/>
            <person name="Feng K."/>
            <person name="Yates T.B."/>
            <person name="Jawdy S."/>
            <person name="Cereghino C."/>
            <person name="Smart L.B."/>
            <person name="Muchero W."/>
        </authorList>
    </citation>
    <scope>NUCLEOTIDE SEQUENCE [LARGE SCALE GENOMIC DNA]</scope>
    <source>
        <tissue evidence="12">Shoot tip</tissue>
    </source>
</reference>
<dbReference type="PROSITE" id="PS50948">
    <property type="entry name" value="PAN"/>
    <property type="match status" value="1"/>
</dbReference>
<keyword evidence="13" id="KW-1185">Reference proteome</keyword>
<evidence type="ECO:0000256" key="1">
    <source>
        <dbReference type="ARBA" id="ARBA00004167"/>
    </source>
</evidence>
<dbReference type="Gene3D" id="3.30.200.20">
    <property type="entry name" value="Phosphorylase Kinase, domain 1"/>
    <property type="match status" value="1"/>
</dbReference>
<keyword evidence="3" id="KW-0732">Signal</keyword>
<dbReference type="Pfam" id="PF07714">
    <property type="entry name" value="PK_Tyr_Ser-Thr"/>
    <property type="match status" value="1"/>
</dbReference>
<dbReference type="FunFam" id="3.30.200.20:FF:000798">
    <property type="entry name" value="G-type lectin S-receptor-like serine/threonine-protein kinase SD3-1"/>
    <property type="match status" value="1"/>
</dbReference>
<feature type="region of interest" description="Disordered" evidence="8">
    <location>
        <begin position="573"/>
        <end position="601"/>
    </location>
</feature>
<dbReference type="Gene3D" id="3.50.4.10">
    <property type="entry name" value="Hepatocyte Growth Factor"/>
    <property type="match status" value="1"/>
</dbReference>
<evidence type="ECO:0000259" key="10">
    <source>
        <dbReference type="PROSITE" id="PS50927"/>
    </source>
</evidence>
<accession>A0AAD6NX30</accession>
<feature type="domain" description="Apple" evidence="11">
    <location>
        <begin position="220"/>
        <end position="307"/>
    </location>
</feature>
<evidence type="ECO:0000256" key="8">
    <source>
        <dbReference type="SAM" id="MobiDB-lite"/>
    </source>
</evidence>
<dbReference type="InterPro" id="IPR000858">
    <property type="entry name" value="S_locus_glycoprot_dom"/>
</dbReference>
<keyword evidence="2 9" id="KW-0812">Transmembrane</keyword>
<dbReference type="PANTHER" id="PTHR47974">
    <property type="entry name" value="OS07G0415500 PROTEIN"/>
    <property type="match status" value="1"/>
</dbReference>
<dbReference type="Gene3D" id="1.10.510.10">
    <property type="entry name" value="Transferase(Phosphotransferase) domain 1"/>
    <property type="match status" value="1"/>
</dbReference>
<evidence type="ECO:0000256" key="2">
    <source>
        <dbReference type="ARBA" id="ARBA00022692"/>
    </source>
</evidence>
<evidence type="ECO:0000256" key="6">
    <source>
        <dbReference type="ARBA" id="ARBA00023157"/>
    </source>
</evidence>
<evidence type="ECO:0000256" key="7">
    <source>
        <dbReference type="ARBA" id="ARBA00023180"/>
    </source>
</evidence>
<comment type="caution">
    <text evidence="12">The sequence shown here is derived from an EMBL/GenBank/DDBJ whole genome shotgun (WGS) entry which is preliminary data.</text>
</comment>
<protein>
    <recommendedName>
        <fullName evidence="14">Receptor-like serine/threonine-protein kinase</fullName>
    </recommendedName>
</protein>
<keyword evidence="5 9" id="KW-0472">Membrane</keyword>
<evidence type="ECO:0000313" key="13">
    <source>
        <dbReference type="Proteomes" id="UP001162972"/>
    </source>
</evidence>
<dbReference type="SMART" id="SM00219">
    <property type="entry name" value="TyrKc"/>
    <property type="match status" value="1"/>
</dbReference>
<dbReference type="GO" id="GO:0048544">
    <property type="term" value="P:recognition of pollen"/>
    <property type="evidence" value="ECO:0007669"/>
    <property type="project" value="InterPro"/>
</dbReference>
<dbReference type="SUPFAM" id="SSF51110">
    <property type="entry name" value="alpha-D-mannose-specific plant lectins"/>
    <property type="match status" value="1"/>
</dbReference>
<gene>
    <name evidence="12" type="ORF">OIU84_011520</name>
</gene>
<dbReference type="SUPFAM" id="SSF56112">
    <property type="entry name" value="Protein kinase-like (PK-like)"/>
    <property type="match status" value="1"/>
</dbReference>
<name>A0AAD6NX30_9ROSI</name>
<dbReference type="PROSITE" id="PS50927">
    <property type="entry name" value="BULB_LECTIN"/>
    <property type="match status" value="1"/>
</dbReference>
<dbReference type="Gene3D" id="2.90.10.10">
    <property type="entry name" value="Bulb-type lectin domain"/>
    <property type="match status" value="1"/>
</dbReference>
<keyword evidence="7" id="KW-0325">Glycoprotein</keyword>
<dbReference type="InterPro" id="IPR036426">
    <property type="entry name" value="Bulb-type_lectin_dom_sf"/>
</dbReference>
<dbReference type="InterPro" id="IPR020635">
    <property type="entry name" value="Tyr_kinase_cat_dom"/>
</dbReference>
<evidence type="ECO:0000259" key="11">
    <source>
        <dbReference type="PROSITE" id="PS50948"/>
    </source>
</evidence>
<evidence type="ECO:0008006" key="14">
    <source>
        <dbReference type="Google" id="ProtNLM"/>
    </source>
</evidence>
<comment type="subcellular location">
    <subcellularLocation>
        <location evidence="1">Membrane</location>
        <topology evidence="1">Single-pass membrane protein</topology>
    </subcellularLocation>
</comment>
<dbReference type="InterPro" id="IPR011009">
    <property type="entry name" value="Kinase-like_dom_sf"/>
</dbReference>
<dbReference type="PANTHER" id="PTHR47974:SF13">
    <property type="entry name" value="G-TYPE LECTIN S-RECEPTOR-LIKE SERINE_THREONINE-PROTEIN KINASE SD3-1"/>
    <property type="match status" value="1"/>
</dbReference>
<dbReference type="InterPro" id="IPR001480">
    <property type="entry name" value="Bulb-type_lectin_dom"/>
</dbReference>
<dbReference type="InterPro" id="IPR003609">
    <property type="entry name" value="Pan_app"/>
</dbReference>
<evidence type="ECO:0000256" key="5">
    <source>
        <dbReference type="ARBA" id="ARBA00023136"/>
    </source>
</evidence>
<evidence type="ECO:0000256" key="9">
    <source>
        <dbReference type="SAM" id="Phobius"/>
    </source>
</evidence>
<dbReference type="Pfam" id="PF00954">
    <property type="entry name" value="S_locus_glycop"/>
    <property type="match status" value="1"/>
</dbReference>
<sequence>MGSFQYHYLDPTLFFSSPESDCIAEKFPISIVWGYVSIRSLFLLPKQTVVWVAGADVTAGNKSYFQLCQNGELVLVDSLKGVTGQLQLKWESDVIYWSSYWSRGNPSSSNLSAVLTSGGVLQLVDQNQKPAWSVFGEDHNDSVNFRLLKLDIDGNLRMYSWVEATASWRSVWQAVENQCNVFATCGEHGICVFNASGSPECQCPFKTRSSPNSKCFALNCESNYSMDTYEHTFLYGIYPPNESITITSLQQCKELCRQDPACTAATFTNDGTAQCRMKTSPYFSGTSKPLSKSSPAQSPVNRSRGLCISCLIGAASGTFVLFVIVQLGIGYFIYRKRSQILRKAALAYTNWNSKGLMMLPFTEIKDITGNFKHQIGPGMYRGELPNHQPVAVKDLVNAIEERRFRAVVSRIGSIHHKNLVKLDGYCCELGHRYLVYEFVKNGSVDKYIEDDELSKRLTWKRRVDICVTVARAIFHPEASSYGGEKDVEDFGKMMLILITGRQEINDAWEWTYEEWIQGRHPEVVVDKRLDGGVDLKELERVLRIAFWCLQTNEHIRPSMGEVVKVLEGTLTVDPPPPPFSQRLSEGESPESGSKPPSPTEP</sequence>
<dbReference type="AlphaFoldDB" id="A0AAD6NX30"/>
<dbReference type="InterPro" id="IPR001245">
    <property type="entry name" value="Ser-Thr/Tyr_kinase_cat_dom"/>
</dbReference>
<dbReference type="Pfam" id="PF00024">
    <property type="entry name" value="PAN_1"/>
    <property type="match status" value="1"/>
</dbReference>
<feature type="domain" description="Bulb-type lectin" evidence="10">
    <location>
        <begin position="1"/>
        <end position="136"/>
    </location>
</feature>
<keyword evidence="6" id="KW-1015">Disulfide bond</keyword>
<evidence type="ECO:0000313" key="12">
    <source>
        <dbReference type="EMBL" id="KAJ6408224.1"/>
    </source>
</evidence>
<feature type="transmembrane region" description="Helical" evidence="9">
    <location>
        <begin position="311"/>
        <end position="334"/>
    </location>
</feature>
<keyword evidence="4 9" id="KW-1133">Transmembrane helix</keyword>
<proteinExistence type="predicted"/>
<dbReference type="EMBL" id="JAPFFJ010000016">
    <property type="protein sequence ID" value="KAJ6408224.1"/>
    <property type="molecule type" value="Genomic_DNA"/>
</dbReference>
<evidence type="ECO:0000256" key="4">
    <source>
        <dbReference type="ARBA" id="ARBA00022989"/>
    </source>
</evidence>
<dbReference type="FunFam" id="1.10.510.10:FF:001016">
    <property type="entry name" value="G-type lectin S-receptor-like serine/threonine-protein kinase SD3-1"/>
    <property type="match status" value="1"/>
</dbReference>
<dbReference type="GO" id="GO:0004713">
    <property type="term" value="F:protein tyrosine kinase activity"/>
    <property type="evidence" value="ECO:0007669"/>
    <property type="project" value="InterPro"/>
</dbReference>